<evidence type="ECO:0000256" key="3">
    <source>
        <dbReference type="ARBA" id="ARBA00010008"/>
    </source>
</evidence>
<comment type="similarity">
    <text evidence="3 9">Belongs to the class-II pyridoxal-phosphate-dependent aminotransferase family. BioF subfamily.</text>
</comment>
<evidence type="ECO:0000256" key="7">
    <source>
        <dbReference type="ARBA" id="ARBA00022898"/>
    </source>
</evidence>
<dbReference type="NCBIfam" id="TIGR00858">
    <property type="entry name" value="bioF"/>
    <property type="match status" value="1"/>
</dbReference>
<dbReference type="GO" id="GO:0030170">
    <property type="term" value="F:pyridoxal phosphate binding"/>
    <property type="evidence" value="ECO:0007669"/>
    <property type="project" value="UniProtKB-UniRule"/>
</dbReference>
<dbReference type="EMBL" id="ONZI01000001">
    <property type="protein sequence ID" value="SPJ32130.1"/>
    <property type="molecule type" value="Genomic_DNA"/>
</dbReference>
<evidence type="ECO:0000256" key="8">
    <source>
        <dbReference type="ARBA" id="ARBA00047715"/>
    </source>
</evidence>
<dbReference type="CDD" id="cd06454">
    <property type="entry name" value="KBL_like"/>
    <property type="match status" value="1"/>
</dbReference>
<dbReference type="InterPro" id="IPR004839">
    <property type="entry name" value="Aminotransferase_I/II_large"/>
</dbReference>
<organism evidence="12 13">
    <name type="scientific">Kushneria phyllosphaerae</name>
    <dbReference type="NCBI Taxonomy" id="2100822"/>
    <lineage>
        <taxon>Bacteria</taxon>
        <taxon>Pseudomonadati</taxon>
        <taxon>Pseudomonadota</taxon>
        <taxon>Gammaproteobacteria</taxon>
        <taxon>Oceanospirillales</taxon>
        <taxon>Halomonadaceae</taxon>
        <taxon>Kushneria</taxon>
    </lineage>
</organism>
<name>A0A2R8CGX7_9GAMM</name>
<keyword evidence="5 9" id="KW-0808">Transferase</keyword>
<keyword evidence="7 9" id="KW-0663">Pyridoxal phosphate</keyword>
<dbReference type="PANTHER" id="PTHR13693:SF100">
    <property type="entry name" value="8-AMINO-7-OXONONANOATE SYNTHASE"/>
    <property type="match status" value="1"/>
</dbReference>
<comment type="subunit">
    <text evidence="4 9">Homodimer.</text>
</comment>
<evidence type="ECO:0000313" key="13">
    <source>
        <dbReference type="Proteomes" id="UP000244934"/>
    </source>
</evidence>
<dbReference type="InterPro" id="IPR001917">
    <property type="entry name" value="Aminotrans_II_pyridoxalP_BS"/>
</dbReference>
<dbReference type="UniPathway" id="UPA00078"/>
<feature type="binding site" evidence="9">
    <location>
        <position position="368"/>
    </location>
    <ligand>
        <name>substrate</name>
    </ligand>
</feature>
<dbReference type="AlphaFoldDB" id="A0A2R8CGX7"/>
<keyword evidence="12" id="KW-0012">Acyltransferase</keyword>
<feature type="domain" description="Aminotransferase class I/classII large" evidence="11">
    <location>
        <begin position="52"/>
        <end position="396"/>
    </location>
</feature>
<dbReference type="InterPro" id="IPR015424">
    <property type="entry name" value="PyrdxlP-dep_Trfase"/>
</dbReference>
<dbReference type="HAMAP" id="MF_01693">
    <property type="entry name" value="BioF_aminotrans_2"/>
    <property type="match status" value="1"/>
</dbReference>
<dbReference type="GO" id="GO:0008710">
    <property type="term" value="F:8-amino-7-oxononanoate synthase activity"/>
    <property type="evidence" value="ECO:0007669"/>
    <property type="project" value="UniProtKB-UniRule"/>
</dbReference>
<dbReference type="InterPro" id="IPR015422">
    <property type="entry name" value="PyrdxlP-dep_Trfase_small"/>
</dbReference>
<proteinExistence type="inferred from homology"/>
<feature type="binding site" evidence="9">
    <location>
        <position position="191"/>
    </location>
    <ligand>
        <name>pyridoxal 5'-phosphate</name>
        <dbReference type="ChEBI" id="CHEBI:597326"/>
    </ligand>
</feature>
<dbReference type="SUPFAM" id="SSF53383">
    <property type="entry name" value="PLP-dependent transferases"/>
    <property type="match status" value="1"/>
</dbReference>
<evidence type="ECO:0000256" key="1">
    <source>
        <dbReference type="ARBA" id="ARBA00001933"/>
    </source>
</evidence>
<feature type="binding site" evidence="9">
    <location>
        <position position="248"/>
    </location>
    <ligand>
        <name>pyridoxal 5'-phosphate</name>
        <dbReference type="ChEBI" id="CHEBI:597326"/>
    </ligand>
</feature>
<dbReference type="InterPro" id="IPR015421">
    <property type="entry name" value="PyrdxlP-dep_Trfase_major"/>
</dbReference>
<dbReference type="InterPro" id="IPR004723">
    <property type="entry name" value="AONS_Archaea/Proteobacteria"/>
</dbReference>
<dbReference type="EC" id="2.3.1.47" evidence="9"/>
<evidence type="ECO:0000256" key="4">
    <source>
        <dbReference type="ARBA" id="ARBA00011738"/>
    </source>
</evidence>
<dbReference type="PANTHER" id="PTHR13693">
    <property type="entry name" value="CLASS II AMINOTRANSFERASE/8-AMINO-7-OXONONANOATE SYNTHASE"/>
    <property type="match status" value="1"/>
</dbReference>
<reference evidence="13" key="1">
    <citation type="submission" date="2018-03" db="EMBL/GenBank/DDBJ databases">
        <authorList>
            <person name="Navarro De La Torre S."/>
        </authorList>
    </citation>
    <scope>NUCLEOTIDE SEQUENCE [LARGE SCALE GENOMIC DNA]</scope>
    <source>
        <strain evidence="13">EAod3</strain>
    </source>
</reference>
<comment type="function">
    <text evidence="9">Catalyzes the decarboxylative condensation of pimeloyl-[acyl-carrier protein] and L-alanine to produce 8-amino-7-oxononanoate (AON), [acyl-carrier protein], and carbon dioxide.</text>
</comment>
<dbReference type="InterPro" id="IPR022834">
    <property type="entry name" value="AONS_Proteobacteria"/>
</dbReference>
<evidence type="ECO:0000256" key="9">
    <source>
        <dbReference type="HAMAP-Rule" id="MF_01693"/>
    </source>
</evidence>
<dbReference type="Gene3D" id="3.40.640.10">
    <property type="entry name" value="Type I PLP-dependent aspartate aminotransferase-like (Major domain)"/>
    <property type="match status" value="1"/>
</dbReference>
<feature type="modified residue" description="N6-(pyridoxal phosphate)lysine" evidence="9 10">
    <location>
        <position position="251"/>
    </location>
</feature>
<dbReference type="Proteomes" id="UP000244934">
    <property type="component" value="Unassembled WGS sequence"/>
</dbReference>
<evidence type="ECO:0000256" key="2">
    <source>
        <dbReference type="ARBA" id="ARBA00004746"/>
    </source>
</evidence>
<comment type="catalytic activity">
    <reaction evidence="8 9">
        <text>6-carboxyhexanoyl-[ACP] + L-alanine + H(+) = (8S)-8-amino-7-oxononanoate + holo-[ACP] + CO2</text>
        <dbReference type="Rhea" id="RHEA:42288"/>
        <dbReference type="Rhea" id="RHEA-COMP:9685"/>
        <dbReference type="Rhea" id="RHEA-COMP:9955"/>
        <dbReference type="ChEBI" id="CHEBI:15378"/>
        <dbReference type="ChEBI" id="CHEBI:16526"/>
        <dbReference type="ChEBI" id="CHEBI:57972"/>
        <dbReference type="ChEBI" id="CHEBI:64479"/>
        <dbReference type="ChEBI" id="CHEBI:78846"/>
        <dbReference type="ChEBI" id="CHEBI:149468"/>
        <dbReference type="EC" id="2.3.1.47"/>
    </reaction>
</comment>
<dbReference type="InterPro" id="IPR050087">
    <property type="entry name" value="AON_synthase_class-II"/>
</dbReference>
<sequence>MPPPIEMGADKMNPFETALQHRLEQQKTAGRYRKRRSQRDAGVHTRINGRAMLTFCSNDYLGLATHPRVVEALCDGARQYGAGGGASHLVNGHQEIHDRLETRLAQWTGRERALLFGSGYQANLGVISALMSRGGHVVHDRLNHASLLDGTRLSGARLHRFAHGDLAGAAQALAGLSPDADRLLVSDGVFSMDGDCADVNALARLAERHDIPLMIDDAHGLGVLGAKGAGTLEAQNVALDQVPILVGTLGKALGTQGAFVAGSHALIESLIQFARPFVYTTSLSPALAAATLAALDIVQTEPERRAHLHHLIQRFRRELLTLALPDIALMPSETPIQPLLVGDEQAAMALSERLYEEGILCTAIRPPTVPPGQSRLRVTLSAAHTEADLDRLLETLERCCRTVTS</sequence>
<evidence type="ECO:0000256" key="10">
    <source>
        <dbReference type="PIRSR" id="PIRSR604723-51"/>
    </source>
</evidence>
<gene>
    <name evidence="9 12" type="primary">bioF</name>
    <name evidence="12" type="ORF">KSP9073_00130</name>
</gene>
<evidence type="ECO:0000313" key="12">
    <source>
        <dbReference type="EMBL" id="SPJ32130.1"/>
    </source>
</evidence>
<comment type="pathway">
    <text evidence="2 9">Cofactor biosynthesis; biotin biosynthesis.</text>
</comment>
<protein>
    <recommendedName>
        <fullName evidence="9">8-amino-7-oxononanoate synthase</fullName>
        <shortName evidence="9">AONS</shortName>
        <ecNumber evidence="9">2.3.1.47</ecNumber>
    </recommendedName>
    <alternativeName>
        <fullName evidence="9">7-keto-8-amino-pelargonic acid synthase</fullName>
        <shortName evidence="9">7-KAP synthase</shortName>
        <shortName evidence="9">KAPA synthase</shortName>
    </alternativeName>
    <alternativeName>
        <fullName evidence="9">8-amino-7-ketopelargonate synthase</fullName>
    </alternativeName>
</protein>
<dbReference type="Pfam" id="PF00155">
    <property type="entry name" value="Aminotran_1_2"/>
    <property type="match status" value="1"/>
</dbReference>
<dbReference type="PROSITE" id="PS00599">
    <property type="entry name" value="AA_TRANSFER_CLASS_2"/>
    <property type="match status" value="1"/>
</dbReference>
<feature type="binding site" evidence="9">
    <location>
        <begin position="119"/>
        <end position="120"/>
    </location>
    <ligand>
        <name>pyridoxal 5'-phosphate</name>
        <dbReference type="ChEBI" id="CHEBI:597326"/>
    </ligand>
</feature>
<feature type="binding site" evidence="9">
    <location>
        <position position="33"/>
    </location>
    <ligand>
        <name>substrate</name>
    </ligand>
</feature>
<dbReference type="GO" id="GO:0009102">
    <property type="term" value="P:biotin biosynthetic process"/>
    <property type="evidence" value="ECO:0007669"/>
    <property type="project" value="UniProtKB-UniRule"/>
</dbReference>
<evidence type="ECO:0000259" key="11">
    <source>
        <dbReference type="Pfam" id="PF00155"/>
    </source>
</evidence>
<dbReference type="RefSeq" id="WP_243409059.1">
    <property type="nucleotide sequence ID" value="NZ_ONZI01000001.1"/>
</dbReference>
<keyword evidence="6 9" id="KW-0093">Biotin biosynthesis</keyword>
<evidence type="ECO:0000256" key="5">
    <source>
        <dbReference type="ARBA" id="ARBA00022679"/>
    </source>
</evidence>
<evidence type="ECO:0000256" key="6">
    <source>
        <dbReference type="ARBA" id="ARBA00022756"/>
    </source>
</evidence>
<feature type="binding site" evidence="9">
    <location>
        <position position="219"/>
    </location>
    <ligand>
        <name>pyridoxal 5'-phosphate</name>
        <dbReference type="ChEBI" id="CHEBI:597326"/>
    </ligand>
</feature>
<feature type="binding site" evidence="9">
    <location>
        <position position="144"/>
    </location>
    <ligand>
        <name>substrate</name>
    </ligand>
</feature>
<accession>A0A2R8CGX7</accession>
<dbReference type="Gene3D" id="3.90.1150.10">
    <property type="entry name" value="Aspartate Aminotransferase, domain 1"/>
    <property type="match status" value="1"/>
</dbReference>
<keyword evidence="13" id="KW-1185">Reference proteome</keyword>
<comment type="cofactor">
    <cofactor evidence="1 9 10">
        <name>pyridoxal 5'-phosphate</name>
        <dbReference type="ChEBI" id="CHEBI:597326"/>
    </cofactor>
</comment>